<evidence type="ECO:0000313" key="2">
    <source>
        <dbReference type="Proteomes" id="UP000693946"/>
    </source>
</evidence>
<proteinExistence type="predicted"/>
<reference evidence="1 2" key="1">
    <citation type="journal article" date="2021" name="Sci. Rep.">
        <title>Chromosome anchoring in Senegalese sole (Solea senegalensis) reveals sex-associated markers and genome rearrangements in flatfish.</title>
        <authorList>
            <person name="Guerrero-Cozar I."/>
            <person name="Gomez-Garrido J."/>
            <person name="Berbel C."/>
            <person name="Martinez-Blanch J.F."/>
            <person name="Alioto T."/>
            <person name="Claros M.G."/>
            <person name="Gagnaire P.A."/>
            <person name="Manchado M."/>
        </authorList>
    </citation>
    <scope>NUCLEOTIDE SEQUENCE [LARGE SCALE GENOMIC DNA]</scope>
    <source>
        <strain evidence="1">Sse05_10M</strain>
    </source>
</reference>
<dbReference type="Proteomes" id="UP000693946">
    <property type="component" value="Linkage Group LG9"/>
</dbReference>
<comment type="caution">
    <text evidence="1">The sequence shown here is derived from an EMBL/GenBank/DDBJ whole genome shotgun (WGS) entry which is preliminary data.</text>
</comment>
<dbReference type="EMBL" id="JAGKHQ010000021">
    <property type="protein sequence ID" value="KAG7475515.1"/>
    <property type="molecule type" value="Genomic_DNA"/>
</dbReference>
<sequence>MVRKLTAKLCRRQQRLDLFSICHIKCPHVASLFAAAVQEDFGSGPSMQQNISRFDTTDRVGCSLLKSRQELTLVTAMLSA</sequence>
<accession>A0AAV6PSX8</accession>
<keyword evidence="2" id="KW-1185">Reference proteome</keyword>
<protein>
    <submittedName>
        <fullName evidence="1">Uncharacterized protein</fullName>
    </submittedName>
</protein>
<name>A0AAV6PSX8_SOLSE</name>
<dbReference type="AlphaFoldDB" id="A0AAV6PSX8"/>
<evidence type="ECO:0000313" key="1">
    <source>
        <dbReference type="EMBL" id="KAG7475515.1"/>
    </source>
</evidence>
<gene>
    <name evidence="1" type="ORF">JOB18_032582</name>
</gene>
<organism evidence="1 2">
    <name type="scientific">Solea senegalensis</name>
    <name type="common">Senegalese sole</name>
    <dbReference type="NCBI Taxonomy" id="28829"/>
    <lineage>
        <taxon>Eukaryota</taxon>
        <taxon>Metazoa</taxon>
        <taxon>Chordata</taxon>
        <taxon>Craniata</taxon>
        <taxon>Vertebrata</taxon>
        <taxon>Euteleostomi</taxon>
        <taxon>Actinopterygii</taxon>
        <taxon>Neopterygii</taxon>
        <taxon>Teleostei</taxon>
        <taxon>Neoteleostei</taxon>
        <taxon>Acanthomorphata</taxon>
        <taxon>Carangaria</taxon>
        <taxon>Pleuronectiformes</taxon>
        <taxon>Pleuronectoidei</taxon>
        <taxon>Soleidae</taxon>
        <taxon>Solea</taxon>
    </lineage>
</organism>